<organism evidence="2 3">
    <name type="scientific">Deinococcus phoenicis</name>
    <dbReference type="NCBI Taxonomy" id="1476583"/>
    <lineage>
        <taxon>Bacteria</taxon>
        <taxon>Thermotogati</taxon>
        <taxon>Deinococcota</taxon>
        <taxon>Deinococci</taxon>
        <taxon>Deinococcales</taxon>
        <taxon>Deinococcaceae</taxon>
        <taxon>Deinococcus</taxon>
    </lineage>
</organism>
<evidence type="ECO:0000313" key="2">
    <source>
        <dbReference type="EMBL" id="EYB66504.1"/>
    </source>
</evidence>
<feature type="transmembrane region" description="Helical" evidence="1">
    <location>
        <begin position="56"/>
        <end position="76"/>
    </location>
</feature>
<dbReference type="PATRIC" id="fig|1476583.3.peg.3452"/>
<feature type="transmembrane region" description="Helical" evidence="1">
    <location>
        <begin position="82"/>
        <end position="102"/>
    </location>
</feature>
<keyword evidence="1" id="KW-1133">Transmembrane helix</keyword>
<evidence type="ECO:0000313" key="3">
    <source>
        <dbReference type="Proteomes" id="UP000020492"/>
    </source>
</evidence>
<dbReference type="EMBL" id="JHAC01000082">
    <property type="protein sequence ID" value="EYB66504.1"/>
    <property type="molecule type" value="Genomic_DNA"/>
</dbReference>
<gene>
    <name evidence="2" type="ORF">DEIPH_ctg103orf0028</name>
</gene>
<keyword evidence="1" id="KW-0472">Membrane</keyword>
<dbReference type="RefSeq" id="WP_034360616.1">
    <property type="nucleotide sequence ID" value="NZ_JHAC01000082.1"/>
</dbReference>
<sequence length="108" mass="11766">MDFNNIFVQVVPLYTQVNFWVTLGVTLLVWYAVAVGFAHLLFGAGQRGAVESARQGMGVSLFLIAVALACGAYFLFRPADLIYMIALAVTFLILAVLVSAVFTRMGKE</sequence>
<feature type="transmembrane region" description="Helical" evidence="1">
    <location>
        <begin position="20"/>
        <end position="44"/>
    </location>
</feature>
<dbReference type="Proteomes" id="UP000020492">
    <property type="component" value="Unassembled WGS sequence"/>
</dbReference>
<accession>A0A016QL63</accession>
<proteinExistence type="predicted"/>
<dbReference type="OrthoDB" id="70829at2"/>
<evidence type="ECO:0000256" key="1">
    <source>
        <dbReference type="SAM" id="Phobius"/>
    </source>
</evidence>
<comment type="caution">
    <text evidence="2">The sequence shown here is derived from an EMBL/GenBank/DDBJ whole genome shotgun (WGS) entry which is preliminary data.</text>
</comment>
<name>A0A016QL63_9DEIO</name>
<dbReference type="AlphaFoldDB" id="A0A016QL63"/>
<protein>
    <submittedName>
        <fullName evidence="2">Uncharacterized protein</fullName>
    </submittedName>
</protein>
<keyword evidence="1" id="KW-0812">Transmembrane</keyword>
<reference evidence="2 3" key="1">
    <citation type="submission" date="2014-03" db="EMBL/GenBank/DDBJ databases">
        <title>Draft genome sequence of Deinococcus phoenicis 1P10ME.</title>
        <authorList>
            <person name="Stepanov V.G."/>
            <person name="Vaishampayan P."/>
            <person name="Venkateswaran K."/>
            <person name="Fox G.E."/>
        </authorList>
    </citation>
    <scope>NUCLEOTIDE SEQUENCE [LARGE SCALE GENOMIC DNA]</scope>
    <source>
        <strain evidence="2 3">1P10ME</strain>
    </source>
</reference>
<keyword evidence="3" id="KW-1185">Reference proteome</keyword>
<dbReference type="STRING" id="1476583.DEIPH_ctg103orf0028"/>